<feature type="compositionally biased region" description="Acidic residues" evidence="1">
    <location>
        <begin position="53"/>
        <end position="64"/>
    </location>
</feature>
<feature type="region of interest" description="Disordered" evidence="1">
    <location>
        <begin position="1"/>
        <end position="64"/>
    </location>
</feature>
<evidence type="ECO:0000313" key="3">
    <source>
        <dbReference type="Proteomes" id="UP000663843"/>
    </source>
</evidence>
<sequence>MATHYPLDPARSNQRPAIDTPNLPLTPRSPRLRTACGSDSQIAASNDNWPFYDPEEDVDEDPEDLQGGLRDVLVLDREVQSNTVSFVLHSFVSWMSRFLFEPTRVIPLVRESIIRGHTFGPETHHKILLIANTVLAVSKSTDYDLEPFMALSGELLKGVAEARAQSNLSGERATVAMESSHELITIVCKICSLASVLNIMGLYAPVFRRSCRESGEELVNLPKTLTTVEIHLKLFATLDVLLSVITNRPMLFRYNLEFPSSREEELLNSEDSPGLRWLYSVPDRLVVALARMNTFYEHFGSFVDREKVQELEKEIASCKAVSSVTLDPVLKLGRIVVQECWRLVASVYLYMDCEDPRVIKVQKKFMSVLGGVKSRRNPDSFLVIPMLVALQHTLPETDLFPSTVYGAFQSVTSREH</sequence>
<feature type="compositionally biased region" description="Polar residues" evidence="1">
    <location>
        <begin position="37"/>
        <end position="48"/>
    </location>
</feature>
<reference evidence="2" key="1">
    <citation type="submission" date="2021-01" db="EMBL/GenBank/DDBJ databases">
        <authorList>
            <person name="Kaushik A."/>
        </authorList>
    </citation>
    <scope>NUCLEOTIDE SEQUENCE</scope>
    <source>
        <strain evidence="2">AG2-2IIIB</strain>
    </source>
</reference>
<proteinExistence type="predicted"/>
<evidence type="ECO:0000256" key="1">
    <source>
        <dbReference type="SAM" id="MobiDB-lite"/>
    </source>
</evidence>
<dbReference type="AlphaFoldDB" id="A0A8H2WNS6"/>
<protein>
    <submittedName>
        <fullName evidence="2">Uncharacterized protein</fullName>
    </submittedName>
</protein>
<name>A0A8H2WNS6_9AGAM</name>
<accession>A0A8H2WNS6</accession>
<organism evidence="2 3">
    <name type="scientific">Rhizoctonia solani</name>
    <dbReference type="NCBI Taxonomy" id="456999"/>
    <lineage>
        <taxon>Eukaryota</taxon>
        <taxon>Fungi</taxon>
        <taxon>Dikarya</taxon>
        <taxon>Basidiomycota</taxon>
        <taxon>Agaricomycotina</taxon>
        <taxon>Agaricomycetes</taxon>
        <taxon>Cantharellales</taxon>
        <taxon>Ceratobasidiaceae</taxon>
        <taxon>Rhizoctonia</taxon>
    </lineage>
</organism>
<dbReference type="EMBL" id="CAJMWT010001371">
    <property type="protein sequence ID" value="CAE6396329.1"/>
    <property type="molecule type" value="Genomic_DNA"/>
</dbReference>
<evidence type="ECO:0000313" key="2">
    <source>
        <dbReference type="EMBL" id="CAE6396329.1"/>
    </source>
</evidence>
<gene>
    <name evidence="2" type="ORF">RDB_LOCUS33461</name>
</gene>
<comment type="caution">
    <text evidence="2">The sequence shown here is derived from an EMBL/GenBank/DDBJ whole genome shotgun (WGS) entry which is preliminary data.</text>
</comment>
<dbReference type="Proteomes" id="UP000663843">
    <property type="component" value="Unassembled WGS sequence"/>
</dbReference>